<dbReference type="Pfam" id="PF07609">
    <property type="entry name" value="DUF1572"/>
    <property type="match status" value="1"/>
</dbReference>
<accession>A0ABW4W2E7</accession>
<protein>
    <submittedName>
        <fullName evidence="1">DUF1572 family protein</fullName>
    </submittedName>
</protein>
<evidence type="ECO:0000313" key="2">
    <source>
        <dbReference type="Proteomes" id="UP001597383"/>
    </source>
</evidence>
<dbReference type="RefSeq" id="WP_377558126.1">
    <property type="nucleotide sequence ID" value="NZ_JBHUHQ010000019.1"/>
</dbReference>
<name>A0ABW4W2E7_9BACI</name>
<dbReference type="InterPro" id="IPR034660">
    <property type="entry name" value="DinB/YfiT-like"/>
</dbReference>
<dbReference type="EMBL" id="JBHUHQ010000019">
    <property type="protein sequence ID" value="MFD2045486.1"/>
    <property type="molecule type" value="Genomic_DNA"/>
</dbReference>
<dbReference type="InterPro" id="IPR011466">
    <property type="entry name" value="DUF1572"/>
</dbReference>
<proteinExistence type="predicted"/>
<sequence>MANMEKEYLFVVIQQFRHLKERAEKGISQLTEEELHWKPNEESNNIAIIMKHISGNMHSRWVDFLTSDGEKPYRDRDSEFIDDHQSKQTLMENWETGWSLLFGTLENLREEDLLKTVTLRQQSLNVLQAILTEVAHISYHVGQILYIGKQTKGRDWTILSIPKNRSIEYNERLKQKSRE</sequence>
<comment type="caution">
    <text evidence="1">The sequence shown here is derived from an EMBL/GenBank/DDBJ whole genome shotgun (WGS) entry which is preliminary data.</text>
</comment>
<organism evidence="1 2">
    <name type="scientific">Ornithinibacillus salinisoli</name>
    <dbReference type="NCBI Taxonomy" id="1848459"/>
    <lineage>
        <taxon>Bacteria</taxon>
        <taxon>Bacillati</taxon>
        <taxon>Bacillota</taxon>
        <taxon>Bacilli</taxon>
        <taxon>Bacillales</taxon>
        <taxon>Bacillaceae</taxon>
        <taxon>Ornithinibacillus</taxon>
    </lineage>
</organism>
<dbReference type="Gene3D" id="1.20.120.450">
    <property type="entry name" value="dinb family like domain"/>
    <property type="match status" value="1"/>
</dbReference>
<evidence type="ECO:0000313" key="1">
    <source>
        <dbReference type="EMBL" id="MFD2045486.1"/>
    </source>
</evidence>
<gene>
    <name evidence="1" type="ORF">ACFSJF_14500</name>
</gene>
<keyword evidence="2" id="KW-1185">Reference proteome</keyword>
<dbReference type="Proteomes" id="UP001597383">
    <property type="component" value="Unassembled WGS sequence"/>
</dbReference>
<reference evidence="2" key="1">
    <citation type="journal article" date="2019" name="Int. J. Syst. Evol. Microbiol.">
        <title>The Global Catalogue of Microorganisms (GCM) 10K type strain sequencing project: providing services to taxonomists for standard genome sequencing and annotation.</title>
        <authorList>
            <consortium name="The Broad Institute Genomics Platform"/>
            <consortium name="The Broad Institute Genome Sequencing Center for Infectious Disease"/>
            <person name="Wu L."/>
            <person name="Ma J."/>
        </authorList>
    </citation>
    <scope>NUCLEOTIDE SEQUENCE [LARGE SCALE GENOMIC DNA]</scope>
    <source>
        <strain evidence="2">R28</strain>
    </source>
</reference>
<dbReference type="SUPFAM" id="SSF109854">
    <property type="entry name" value="DinB/YfiT-like putative metalloenzymes"/>
    <property type="match status" value="1"/>
</dbReference>